<evidence type="ECO:0000313" key="14">
    <source>
        <dbReference type="Proteomes" id="UP000470497"/>
    </source>
</evidence>
<evidence type="ECO:0000313" key="3">
    <source>
        <dbReference type="EMBL" id="EAD8147387.1"/>
    </source>
</evidence>
<dbReference type="Proteomes" id="UP000371553">
    <property type="component" value="Unassembled WGS sequence"/>
</dbReference>
<dbReference type="EMBL" id="AABFMV010000003">
    <property type="protein sequence ID" value="EAH1614758.1"/>
    <property type="molecule type" value="Genomic_DNA"/>
</dbReference>
<dbReference type="Proteomes" id="UP000517258">
    <property type="component" value="Unassembled WGS sequence"/>
</dbReference>
<reference evidence="3 12" key="1">
    <citation type="submission" date="2018-06" db="EMBL/GenBank/DDBJ databases">
        <authorList>
            <consortium name="GenomeTrakr: Next Generation Sequencing Network for Food Pathogen Tracability"/>
        </authorList>
    </citation>
    <scope>NUCLEOTIDE SEQUENCE [LARGE SCALE GENOMIC DNA]</scope>
    <source>
        <strain evidence="3 12">NYAG13B12507-5</strain>
    </source>
</reference>
<dbReference type="CDD" id="cd00093">
    <property type="entry name" value="HTH_XRE"/>
    <property type="match status" value="1"/>
</dbReference>
<proteinExistence type="predicted"/>
<evidence type="ECO:0000313" key="7">
    <source>
        <dbReference type="EMBL" id="EAH1614758.1"/>
    </source>
</evidence>
<sequence>MEFHKQLEVERKKAGLTLKKLAQIITENTGNIITSDRLRNWELGISDIDISSLSYLCKLYNISADNFLDCEVEPDLDLKQQYYQFGKQINDCCQVDNIFEFLKVYDIAEFKDWFFVPKYDIIARTYEDNLKEDGIEDIELYRCKAALDNLTFWMIDNLLDKEGTPEDVNEILYIDRSGKLSVTDTRDPVNIQQVMVEIESLSTDLISMLQDSVFEEKGVDLWQYI</sequence>
<dbReference type="EMBL" id="AABEVI010000003">
    <property type="protein sequence ID" value="EAH0217801.1"/>
    <property type="molecule type" value="Genomic_DNA"/>
</dbReference>
<dbReference type="EMBL" id="AAARIE010000007">
    <property type="protein sequence ID" value="EAE2660138.1"/>
    <property type="molecule type" value="Genomic_DNA"/>
</dbReference>
<evidence type="ECO:0000313" key="10">
    <source>
        <dbReference type="EMBL" id="EDP8409621.1"/>
    </source>
</evidence>
<accession>A0A457KLY0</accession>
<dbReference type="EMBL" id="AAAIJX010000003">
    <property type="protein sequence ID" value="EAC4482388.1"/>
    <property type="molecule type" value="Genomic_DNA"/>
</dbReference>
<dbReference type="EMBL" id="AABEQV010000003">
    <property type="protein sequence ID" value="EAG9856591.1"/>
    <property type="molecule type" value="Genomic_DNA"/>
</dbReference>
<evidence type="ECO:0000313" key="13">
    <source>
        <dbReference type="Proteomes" id="UP000413786"/>
    </source>
</evidence>
<evidence type="ECO:0000313" key="11">
    <source>
        <dbReference type="EMBL" id="UUJ80173.1"/>
    </source>
</evidence>
<dbReference type="SUPFAM" id="SSF47413">
    <property type="entry name" value="lambda repressor-like DNA-binding domains"/>
    <property type="match status" value="1"/>
</dbReference>
<dbReference type="InterPro" id="IPR010982">
    <property type="entry name" value="Lambda_DNA-bd_dom_sf"/>
</dbReference>
<reference evidence="16 17" key="2">
    <citation type="submission" date="2019-04" db="EMBL/GenBank/DDBJ databases">
        <authorList>
            <person name="Ashton P.M."/>
            <person name="Dallman T."/>
            <person name="Nair S."/>
            <person name="De Pinna E."/>
            <person name="Peters T."/>
            <person name="Grant K."/>
        </authorList>
    </citation>
    <scope>NUCLEOTIDE SEQUENCE [LARGE SCALE GENOMIC DNA]</scope>
    <source>
        <strain evidence="5 19">429821</strain>
        <strain evidence="7 17">562417</strain>
        <strain evidence="8 18">562428</strain>
        <strain evidence="6 16">563356</strain>
        <strain evidence="2 13">688377</strain>
        <strain evidence="9 15">760311</strain>
        <strain evidence="10 14">883775</strain>
        <strain evidence="4">RL15000161</strain>
    </source>
</reference>
<dbReference type="EMBL" id="AANOZB010000003">
    <property type="protein sequence ID" value="EDP8409621.1"/>
    <property type="molecule type" value="Genomic_DNA"/>
</dbReference>
<evidence type="ECO:0000313" key="19">
    <source>
        <dbReference type="Proteomes" id="UP000548826"/>
    </source>
</evidence>
<dbReference type="EMBL" id="AAJEKY010000003">
    <property type="protein sequence ID" value="ECL0130561.1"/>
    <property type="molecule type" value="Genomic_DNA"/>
</dbReference>
<evidence type="ECO:0000313" key="4">
    <source>
        <dbReference type="EMBL" id="EAE2660138.1"/>
    </source>
</evidence>
<evidence type="ECO:0000313" key="6">
    <source>
        <dbReference type="EMBL" id="EAH0217801.1"/>
    </source>
</evidence>
<evidence type="ECO:0000313" key="17">
    <source>
        <dbReference type="Proteomes" id="UP000525068"/>
    </source>
</evidence>
<dbReference type="Proteomes" id="UP000529135">
    <property type="component" value="Unassembled WGS sequence"/>
</dbReference>
<evidence type="ECO:0000313" key="16">
    <source>
        <dbReference type="Proteomes" id="UP000517258"/>
    </source>
</evidence>
<evidence type="ECO:0000313" key="15">
    <source>
        <dbReference type="Proteomes" id="UP000478945"/>
    </source>
</evidence>
<dbReference type="GO" id="GO:0003677">
    <property type="term" value="F:DNA binding"/>
    <property type="evidence" value="ECO:0007669"/>
    <property type="project" value="InterPro"/>
</dbReference>
<dbReference type="InterPro" id="IPR001387">
    <property type="entry name" value="Cro/C1-type_HTH"/>
</dbReference>
<organism evidence="7 17">
    <name type="scientific">Listeria monocytogenes</name>
    <dbReference type="NCBI Taxonomy" id="1639"/>
    <lineage>
        <taxon>Bacteria</taxon>
        <taxon>Bacillati</taxon>
        <taxon>Bacillota</taxon>
        <taxon>Bacilli</taxon>
        <taxon>Bacillales</taxon>
        <taxon>Listeriaceae</taxon>
        <taxon>Listeria</taxon>
    </lineage>
</organism>
<evidence type="ECO:0000313" key="12">
    <source>
        <dbReference type="Proteomes" id="UP000371553"/>
    </source>
</evidence>
<dbReference type="AlphaFoldDB" id="A0A457KLY0"/>
<dbReference type="EMBL" id="AABGFX010000003">
    <property type="protein sequence ID" value="EAH3126787.1"/>
    <property type="molecule type" value="Genomic_DNA"/>
</dbReference>
<reference evidence="11" key="3">
    <citation type="submission" date="2022-06" db="EMBL/GenBank/DDBJ databases">
        <title>Complete genomes of Listeria monocytogenes strains L58-55 and 6179.</title>
        <authorList>
            <person name="Schmitz-Esser S."/>
            <person name="Tibbs-Cortes B.W."/>
        </authorList>
    </citation>
    <scope>NUCLEOTIDE SEQUENCE</scope>
    <source>
        <strain evidence="11">L58-55</strain>
    </source>
</reference>
<dbReference type="Proteomes" id="UP000470497">
    <property type="component" value="Unassembled WGS sequence"/>
</dbReference>
<dbReference type="Proteomes" id="UP000548826">
    <property type="component" value="Unassembled WGS sequence"/>
</dbReference>
<evidence type="ECO:0000313" key="18">
    <source>
        <dbReference type="Proteomes" id="UP000529135"/>
    </source>
</evidence>
<dbReference type="Proteomes" id="UP000193519">
    <property type="component" value="Chromosome"/>
</dbReference>
<evidence type="ECO:0000259" key="1">
    <source>
        <dbReference type="PROSITE" id="PS50943"/>
    </source>
</evidence>
<evidence type="ECO:0000313" key="2">
    <source>
        <dbReference type="EMBL" id="EAC4482388.1"/>
    </source>
</evidence>
<dbReference type="Proteomes" id="UP000525068">
    <property type="component" value="Unassembled WGS sequence"/>
</dbReference>
<dbReference type="EMBL" id="AAAPCR010000019">
    <property type="protein sequence ID" value="EAD8147387.1"/>
    <property type="molecule type" value="Genomic_DNA"/>
</dbReference>
<gene>
    <name evidence="11" type="ORF">BES38_02935</name>
    <name evidence="3" type="ORF">CD20_15065</name>
    <name evidence="7" type="ORF">D4271_04995</name>
    <name evidence="5" type="ORF">D4C60_06260</name>
    <name evidence="6" type="ORF">D4D89_05685</name>
    <name evidence="8" type="ORF">D5M70_05680</name>
    <name evidence="2" type="ORF">E0I39_05750</name>
    <name evidence="4" type="ORF">E1V33_08220</name>
    <name evidence="9" type="ORF">FJU19_05590</name>
    <name evidence="10" type="ORF">G3R95_001171</name>
</gene>
<protein>
    <submittedName>
        <fullName evidence="11">Helix-turn-helix domain-containing protein</fullName>
    </submittedName>
    <submittedName>
        <fullName evidence="9">Helix-turn-helix transcriptional regulator</fullName>
    </submittedName>
    <submittedName>
        <fullName evidence="7">XRE family transcriptional regulator</fullName>
    </submittedName>
</protein>
<evidence type="ECO:0000313" key="9">
    <source>
        <dbReference type="EMBL" id="ECL0130561.1"/>
    </source>
</evidence>
<evidence type="ECO:0000313" key="8">
    <source>
        <dbReference type="EMBL" id="EAH3126787.1"/>
    </source>
</evidence>
<dbReference type="PROSITE" id="PS50943">
    <property type="entry name" value="HTH_CROC1"/>
    <property type="match status" value="1"/>
</dbReference>
<evidence type="ECO:0000313" key="5">
    <source>
        <dbReference type="EMBL" id="EAG9856591.1"/>
    </source>
</evidence>
<dbReference type="Proteomes" id="UP000478945">
    <property type="component" value="Unassembled WGS sequence"/>
</dbReference>
<name>A0A457KLY0_LISMN</name>
<dbReference type="Proteomes" id="UP000383365">
    <property type="component" value="Unassembled WGS sequence"/>
</dbReference>
<dbReference type="Proteomes" id="UP000413786">
    <property type="component" value="Unassembled WGS sequence"/>
</dbReference>
<dbReference type="RefSeq" id="WP_031669484.1">
    <property type="nucleotide sequence ID" value="NZ_BAAFVG010000014.1"/>
</dbReference>
<dbReference type="EMBL" id="CP098507">
    <property type="protein sequence ID" value="UUJ80173.1"/>
    <property type="molecule type" value="Genomic_DNA"/>
</dbReference>
<feature type="domain" description="HTH cro/C1-type" evidence="1">
    <location>
        <begin position="7"/>
        <end position="67"/>
    </location>
</feature>
<dbReference type="Gene3D" id="1.10.260.40">
    <property type="entry name" value="lambda repressor-like DNA-binding domains"/>
    <property type="match status" value="1"/>
</dbReference>